<keyword evidence="2" id="KW-0677">Repeat</keyword>
<feature type="region of interest" description="Disordered" evidence="4">
    <location>
        <begin position="1"/>
        <end position="48"/>
    </location>
</feature>
<evidence type="ECO:0000313" key="5">
    <source>
        <dbReference type="EMBL" id="KOO53685.1"/>
    </source>
</evidence>
<name>A0A0M0LRK2_9EUKA</name>
<evidence type="ECO:0000256" key="1">
    <source>
        <dbReference type="ARBA" id="ARBA00022574"/>
    </source>
</evidence>
<comment type="caution">
    <text evidence="5">The sequence shown here is derived from an EMBL/GenBank/DDBJ whole genome shotgun (WGS) entry which is preliminary data.</text>
</comment>
<accession>A0A0M0LRK2</accession>
<evidence type="ECO:0000313" key="6">
    <source>
        <dbReference type="Proteomes" id="UP000037460"/>
    </source>
</evidence>
<dbReference type="PANTHER" id="PTHR32215:SF0">
    <property type="entry name" value="CILIA- AND FLAGELLA-ASSOCIATED PROTEIN 57"/>
    <property type="match status" value="1"/>
</dbReference>
<dbReference type="SUPFAM" id="SSF50978">
    <property type="entry name" value="WD40 repeat-like"/>
    <property type="match status" value="1"/>
</dbReference>
<dbReference type="InterPro" id="IPR001680">
    <property type="entry name" value="WD40_rpt"/>
</dbReference>
<sequence length="595" mass="64054">MTVLSTRTAADVHRERQRRKAEADALSADGAAASSATSDRRSSIVPKSHERRPIRLLHAFGSQSADIGSAVLLDDNNVLHRCGRWLVSQEIDATAVPTKLSPMDFFLELSPQVSRITAMSMAGNHKYVAVGEVCDEPPGAAPQLRIVHLQARRTMVVLSAALDGEFVGCAFSSDSKHVLAWTGAPEHVVVVWQWQEERPVGMYRSRNALSRVLFNPATATLLSLCSPMRLARLNDSGHFKEIEVSTLKRYGSTCPDHCWLAAKALVFLDGAGACRVVEDSTPKQTIACRHPAFPPTTLQPLSKQHGWLAGCADGQVLCYLKPEDGAEYALACCVRGPAGMGPVRALHVGETERHLLVHCAQICVLPLREALARAKRTSTEGAGDDEAAVERPTTGGGHSFRFRAAGQQLQSAVPSAVESVGDGRYEPLLESAHTARIIGLSAAVAKPLLASCAEDQTLRVWDLQRHVCQFVARLPEQPQAVSFHPDGMQLALCLDTRISLYHVAMSGLLAWRDLHNPQGKCIAYSHGGHLLAASSGNHVLVFEAYSLTRIGYLSGHLAPITALAWAADDAAFSTGGADGMVYTWSCEGAVRVGLL</sequence>
<feature type="repeat" description="WD" evidence="3">
    <location>
        <begin position="430"/>
        <end position="464"/>
    </location>
</feature>
<feature type="compositionally biased region" description="Low complexity" evidence="4">
    <location>
        <begin position="24"/>
        <end position="37"/>
    </location>
</feature>
<dbReference type="Gene3D" id="2.130.10.10">
    <property type="entry name" value="YVTN repeat-like/Quinoprotein amine dehydrogenase"/>
    <property type="match status" value="2"/>
</dbReference>
<feature type="repeat" description="WD" evidence="3">
    <location>
        <begin position="553"/>
        <end position="585"/>
    </location>
</feature>
<dbReference type="Pfam" id="PF00400">
    <property type="entry name" value="WD40"/>
    <property type="match status" value="2"/>
</dbReference>
<reference evidence="6" key="1">
    <citation type="journal article" date="2015" name="PLoS Genet.">
        <title>Genome Sequence and Transcriptome Analyses of Chrysochromulina tobin: Metabolic Tools for Enhanced Algal Fitness in the Prominent Order Prymnesiales (Haptophyceae).</title>
        <authorList>
            <person name="Hovde B.T."/>
            <person name="Deodato C.R."/>
            <person name="Hunsperger H.M."/>
            <person name="Ryken S.A."/>
            <person name="Yost W."/>
            <person name="Jha R.K."/>
            <person name="Patterson J."/>
            <person name="Monnat R.J. Jr."/>
            <person name="Barlow S.B."/>
            <person name="Starkenburg S.R."/>
            <person name="Cattolico R.A."/>
        </authorList>
    </citation>
    <scope>NUCLEOTIDE SEQUENCE</scope>
    <source>
        <strain evidence="6">CCMP291</strain>
    </source>
</reference>
<dbReference type="AlphaFoldDB" id="A0A0M0LRK2"/>
<evidence type="ECO:0000256" key="4">
    <source>
        <dbReference type="SAM" id="MobiDB-lite"/>
    </source>
</evidence>
<keyword evidence="6" id="KW-1185">Reference proteome</keyword>
<feature type="compositionally biased region" description="Basic and acidic residues" evidence="4">
    <location>
        <begin position="38"/>
        <end position="48"/>
    </location>
</feature>
<gene>
    <name evidence="5" type="ORF">Ctob_014303</name>
</gene>
<protein>
    <submittedName>
        <fullName evidence="5">Wd repeat-containing protein 65</fullName>
    </submittedName>
</protein>
<dbReference type="EMBL" id="JWZX01000113">
    <property type="protein sequence ID" value="KOO53685.1"/>
    <property type="molecule type" value="Genomic_DNA"/>
</dbReference>
<dbReference type="InterPro" id="IPR015943">
    <property type="entry name" value="WD40/YVTN_repeat-like_dom_sf"/>
</dbReference>
<feature type="region of interest" description="Disordered" evidence="4">
    <location>
        <begin position="376"/>
        <end position="395"/>
    </location>
</feature>
<dbReference type="InterPro" id="IPR052993">
    <property type="entry name" value="CFA-57"/>
</dbReference>
<proteinExistence type="predicted"/>
<dbReference type="PROSITE" id="PS00678">
    <property type="entry name" value="WD_REPEATS_1"/>
    <property type="match status" value="1"/>
</dbReference>
<dbReference type="InterPro" id="IPR019775">
    <property type="entry name" value="WD40_repeat_CS"/>
</dbReference>
<dbReference type="PANTHER" id="PTHR32215">
    <property type="entry name" value="CILIA- AND FLAGELLA-ASSOCIATED PROTEIN 57"/>
    <property type="match status" value="1"/>
</dbReference>
<organism evidence="5 6">
    <name type="scientific">Chrysochromulina tobinii</name>
    <dbReference type="NCBI Taxonomy" id="1460289"/>
    <lineage>
        <taxon>Eukaryota</taxon>
        <taxon>Haptista</taxon>
        <taxon>Haptophyta</taxon>
        <taxon>Prymnesiophyceae</taxon>
        <taxon>Prymnesiales</taxon>
        <taxon>Chrysochromulinaceae</taxon>
        <taxon>Chrysochromulina</taxon>
    </lineage>
</organism>
<evidence type="ECO:0000256" key="2">
    <source>
        <dbReference type="ARBA" id="ARBA00022737"/>
    </source>
</evidence>
<dbReference type="SMART" id="SM00320">
    <property type="entry name" value="WD40"/>
    <property type="match status" value="4"/>
</dbReference>
<dbReference type="Proteomes" id="UP000037460">
    <property type="component" value="Unassembled WGS sequence"/>
</dbReference>
<dbReference type="PROSITE" id="PS50082">
    <property type="entry name" value="WD_REPEATS_2"/>
    <property type="match status" value="2"/>
</dbReference>
<dbReference type="SUPFAM" id="SSF101908">
    <property type="entry name" value="Putative isomerase YbhE"/>
    <property type="match status" value="1"/>
</dbReference>
<dbReference type="OrthoDB" id="10251741at2759"/>
<dbReference type="PROSITE" id="PS50294">
    <property type="entry name" value="WD_REPEATS_REGION"/>
    <property type="match status" value="2"/>
</dbReference>
<dbReference type="InterPro" id="IPR036322">
    <property type="entry name" value="WD40_repeat_dom_sf"/>
</dbReference>
<evidence type="ECO:0000256" key="3">
    <source>
        <dbReference type="PROSITE-ProRule" id="PRU00221"/>
    </source>
</evidence>
<keyword evidence="1 3" id="KW-0853">WD repeat</keyword>